<evidence type="ECO:0000256" key="1">
    <source>
        <dbReference type="SAM" id="MobiDB-lite"/>
    </source>
</evidence>
<dbReference type="AlphaFoldDB" id="A0A543FE74"/>
<dbReference type="EMBL" id="VFPG01000001">
    <property type="protein sequence ID" value="TQM32061.1"/>
    <property type="molecule type" value="Genomic_DNA"/>
</dbReference>
<feature type="compositionally biased region" description="Basic residues" evidence="1">
    <location>
        <begin position="31"/>
        <end position="45"/>
    </location>
</feature>
<evidence type="ECO:0000313" key="3">
    <source>
        <dbReference type="Proteomes" id="UP000316331"/>
    </source>
</evidence>
<sequence>MRVEVVNHLPHISFRDLHQLRDRPDRLMLGRGHHHHRPPHPHRHLATPGDLGQLATLPPESPLCRTHPACEPPASPPPAASPVKASGSTRHPGDYRINLPGQGTSPPAATLACSLQASGFGHESPNSCQPLGDSARSEAASAGLWKIHWPYSSWSAKRTILPMIVHVLRPFWDSWQPLADGSGCPCNDRTVAGRPIALVWLRTTASSSRRFSLRPSLRRWRSFPG</sequence>
<name>A0A543FE74_9NOCA</name>
<proteinExistence type="predicted"/>
<feature type="compositionally biased region" description="Pro residues" evidence="1">
    <location>
        <begin position="70"/>
        <end position="80"/>
    </location>
</feature>
<organism evidence="2 3">
    <name type="scientific">Nocardia bhagyanarayanae</name>
    <dbReference type="NCBI Taxonomy" id="1215925"/>
    <lineage>
        <taxon>Bacteria</taxon>
        <taxon>Bacillati</taxon>
        <taxon>Actinomycetota</taxon>
        <taxon>Actinomycetes</taxon>
        <taxon>Mycobacteriales</taxon>
        <taxon>Nocardiaceae</taxon>
        <taxon>Nocardia</taxon>
    </lineage>
</organism>
<evidence type="ECO:0000313" key="2">
    <source>
        <dbReference type="EMBL" id="TQM32061.1"/>
    </source>
</evidence>
<feature type="region of interest" description="Disordered" evidence="1">
    <location>
        <begin position="28"/>
        <end position="103"/>
    </location>
</feature>
<gene>
    <name evidence="2" type="ORF">FB390_3734</name>
</gene>
<protein>
    <submittedName>
        <fullName evidence="2">Uncharacterized protein</fullName>
    </submittedName>
</protein>
<keyword evidence="3" id="KW-1185">Reference proteome</keyword>
<dbReference type="Proteomes" id="UP000316331">
    <property type="component" value="Unassembled WGS sequence"/>
</dbReference>
<accession>A0A543FE74</accession>
<comment type="caution">
    <text evidence="2">The sequence shown here is derived from an EMBL/GenBank/DDBJ whole genome shotgun (WGS) entry which is preliminary data.</text>
</comment>
<reference evidence="2 3" key="1">
    <citation type="submission" date="2019-06" db="EMBL/GenBank/DDBJ databases">
        <title>Sequencing the genomes of 1000 actinobacteria strains.</title>
        <authorList>
            <person name="Klenk H.-P."/>
        </authorList>
    </citation>
    <scope>NUCLEOTIDE SEQUENCE [LARGE SCALE GENOMIC DNA]</scope>
    <source>
        <strain evidence="2 3">DSM 103495</strain>
    </source>
</reference>